<evidence type="ECO:0000256" key="17">
    <source>
        <dbReference type="ARBA" id="ARBA00049161"/>
    </source>
</evidence>
<protein>
    <recommendedName>
        <fullName evidence="8">Dihydrofolate synthase/folylpolyglutamate synthase</fullName>
        <ecNumber evidence="6">6.3.2.12</ecNumber>
        <ecNumber evidence="7">6.3.2.17</ecNumber>
    </recommendedName>
    <alternativeName>
        <fullName evidence="15">Tetrahydrofolylpolyglutamate synthase</fullName>
    </alternativeName>
</protein>
<organism evidence="21 22">
    <name type="scientific">Nostoc sphaeroides CCNUC1</name>
    <dbReference type="NCBI Taxonomy" id="2653204"/>
    <lineage>
        <taxon>Bacteria</taxon>
        <taxon>Bacillati</taxon>
        <taxon>Cyanobacteriota</taxon>
        <taxon>Cyanophyceae</taxon>
        <taxon>Nostocales</taxon>
        <taxon>Nostocaceae</taxon>
        <taxon>Nostoc</taxon>
    </lineage>
</organism>
<keyword evidence="11 18" id="KW-0547">Nucleotide-binding</keyword>
<dbReference type="InterPro" id="IPR036565">
    <property type="entry name" value="Mur-like_cat_sf"/>
</dbReference>
<evidence type="ECO:0000256" key="10">
    <source>
        <dbReference type="ARBA" id="ARBA00022723"/>
    </source>
</evidence>
<gene>
    <name evidence="21" type="ORF">GXM_01486</name>
</gene>
<dbReference type="PROSITE" id="PS01011">
    <property type="entry name" value="FOLYLPOLYGLU_SYNT_1"/>
    <property type="match status" value="1"/>
</dbReference>
<dbReference type="Pfam" id="PF02875">
    <property type="entry name" value="Mur_ligase_C"/>
    <property type="match status" value="1"/>
</dbReference>
<evidence type="ECO:0000256" key="11">
    <source>
        <dbReference type="ARBA" id="ARBA00022741"/>
    </source>
</evidence>
<evidence type="ECO:0000256" key="18">
    <source>
        <dbReference type="PIRNR" id="PIRNR001563"/>
    </source>
</evidence>
<dbReference type="PANTHER" id="PTHR11136">
    <property type="entry name" value="FOLYLPOLYGLUTAMATE SYNTHASE-RELATED"/>
    <property type="match status" value="1"/>
</dbReference>
<evidence type="ECO:0000256" key="16">
    <source>
        <dbReference type="ARBA" id="ARBA00047493"/>
    </source>
</evidence>
<name>A0A5P8VUD2_9NOSO</name>
<dbReference type="Pfam" id="PF08245">
    <property type="entry name" value="Mur_ligase_M"/>
    <property type="match status" value="1"/>
</dbReference>
<evidence type="ECO:0000256" key="4">
    <source>
        <dbReference type="ARBA" id="ARBA00008276"/>
    </source>
</evidence>
<dbReference type="EMBL" id="CP045226">
    <property type="protein sequence ID" value="QFS44013.1"/>
    <property type="molecule type" value="Genomic_DNA"/>
</dbReference>
<keyword evidence="10" id="KW-0479">Metal-binding</keyword>
<comment type="catalytic activity">
    <reaction evidence="16">
        <text>(6S)-5,6,7,8-tetrahydrofolyl-(gamma-L-Glu)(n) + L-glutamate + ATP = (6S)-5,6,7,8-tetrahydrofolyl-(gamma-L-Glu)(n+1) + ADP + phosphate + H(+)</text>
        <dbReference type="Rhea" id="RHEA:10580"/>
        <dbReference type="Rhea" id="RHEA-COMP:14738"/>
        <dbReference type="Rhea" id="RHEA-COMP:14740"/>
        <dbReference type="ChEBI" id="CHEBI:15378"/>
        <dbReference type="ChEBI" id="CHEBI:29985"/>
        <dbReference type="ChEBI" id="CHEBI:30616"/>
        <dbReference type="ChEBI" id="CHEBI:43474"/>
        <dbReference type="ChEBI" id="CHEBI:141005"/>
        <dbReference type="ChEBI" id="CHEBI:456216"/>
        <dbReference type="EC" id="6.3.2.17"/>
    </reaction>
</comment>
<dbReference type="FunFam" id="3.40.1190.10:FF:000004">
    <property type="entry name" value="Dihydrofolate synthase/folylpolyglutamate synthase"/>
    <property type="match status" value="1"/>
</dbReference>
<keyword evidence="13" id="KW-0460">Magnesium</keyword>
<comment type="pathway">
    <text evidence="3">Cofactor biosynthesis; tetrahydrofolylpolyglutamate biosynthesis.</text>
</comment>
<comment type="subunit">
    <text evidence="5">Monomer.</text>
</comment>
<dbReference type="PANTHER" id="PTHR11136:SF0">
    <property type="entry name" value="DIHYDROFOLATE SYNTHETASE-RELATED"/>
    <property type="match status" value="1"/>
</dbReference>
<dbReference type="SUPFAM" id="SSF53244">
    <property type="entry name" value="MurD-like peptide ligases, peptide-binding domain"/>
    <property type="match status" value="1"/>
</dbReference>
<reference evidence="21 22" key="1">
    <citation type="submission" date="2019-10" db="EMBL/GenBank/DDBJ databases">
        <title>Genomic and transcriptomic insights into the perfect genentic adaptation of a filamentous nitrogen-fixing cyanobacterium to rice fields.</title>
        <authorList>
            <person name="Chen Z."/>
        </authorList>
    </citation>
    <scope>NUCLEOTIDE SEQUENCE [LARGE SCALE GENOMIC DNA]</scope>
    <source>
        <strain evidence="21">CCNUC1</strain>
    </source>
</reference>
<accession>A0A5P8VUD2</accession>
<dbReference type="NCBIfam" id="TIGR01499">
    <property type="entry name" value="folC"/>
    <property type="match status" value="1"/>
</dbReference>
<evidence type="ECO:0000256" key="3">
    <source>
        <dbReference type="ARBA" id="ARBA00005150"/>
    </source>
</evidence>
<dbReference type="InterPro" id="IPR004101">
    <property type="entry name" value="Mur_ligase_C"/>
</dbReference>
<proteinExistence type="inferred from homology"/>
<dbReference type="Gene3D" id="3.40.1190.10">
    <property type="entry name" value="Mur-like, catalytic domain"/>
    <property type="match status" value="1"/>
</dbReference>
<dbReference type="KEGG" id="nsh:GXM_01486"/>
<dbReference type="GO" id="GO:0008841">
    <property type="term" value="F:dihydrofolate synthase activity"/>
    <property type="evidence" value="ECO:0007669"/>
    <property type="project" value="UniProtKB-EC"/>
</dbReference>
<evidence type="ECO:0000256" key="9">
    <source>
        <dbReference type="ARBA" id="ARBA00022598"/>
    </source>
</evidence>
<dbReference type="Proteomes" id="UP000326678">
    <property type="component" value="Chromosome Gxm1"/>
</dbReference>
<dbReference type="InterPro" id="IPR036615">
    <property type="entry name" value="Mur_ligase_C_dom_sf"/>
</dbReference>
<feature type="domain" description="Mur ligase C-terminal" evidence="19">
    <location>
        <begin position="293"/>
        <end position="421"/>
    </location>
</feature>
<dbReference type="GO" id="GO:0046872">
    <property type="term" value="F:metal ion binding"/>
    <property type="evidence" value="ECO:0007669"/>
    <property type="project" value="UniProtKB-KW"/>
</dbReference>
<dbReference type="SUPFAM" id="SSF53623">
    <property type="entry name" value="MurD-like peptide ligases, catalytic domain"/>
    <property type="match status" value="1"/>
</dbReference>
<evidence type="ECO:0000256" key="5">
    <source>
        <dbReference type="ARBA" id="ARBA00011245"/>
    </source>
</evidence>
<dbReference type="InterPro" id="IPR018109">
    <property type="entry name" value="Folylpolyglutamate_synth_CS"/>
</dbReference>
<evidence type="ECO:0000256" key="2">
    <source>
        <dbReference type="ARBA" id="ARBA00004799"/>
    </source>
</evidence>
<evidence type="ECO:0000256" key="14">
    <source>
        <dbReference type="ARBA" id="ARBA00022909"/>
    </source>
</evidence>
<evidence type="ECO:0000256" key="13">
    <source>
        <dbReference type="ARBA" id="ARBA00022842"/>
    </source>
</evidence>
<dbReference type="Gene3D" id="3.90.190.20">
    <property type="entry name" value="Mur ligase, C-terminal domain"/>
    <property type="match status" value="1"/>
</dbReference>
<evidence type="ECO:0000256" key="6">
    <source>
        <dbReference type="ARBA" id="ARBA00013023"/>
    </source>
</evidence>
<evidence type="ECO:0000259" key="20">
    <source>
        <dbReference type="Pfam" id="PF08245"/>
    </source>
</evidence>
<dbReference type="GO" id="GO:0046656">
    <property type="term" value="P:folic acid biosynthetic process"/>
    <property type="evidence" value="ECO:0007669"/>
    <property type="project" value="UniProtKB-KW"/>
</dbReference>
<evidence type="ECO:0000256" key="12">
    <source>
        <dbReference type="ARBA" id="ARBA00022840"/>
    </source>
</evidence>
<comment type="pathway">
    <text evidence="2">Cofactor biosynthesis; tetrahydrofolate biosynthesis; 7,8-dihydrofolate from 2-amino-4-hydroxy-6-hydroxymethyl-7,8-dihydropteridine diphosphate and 4-aminobenzoate: step 2/2.</text>
</comment>
<evidence type="ECO:0000256" key="1">
    <source>
        <dbReference type="ARBA" id="ARBA00001946"/>
    </source>
</evidence>
<evidence type="ECO:0000256" key="15">
    <source>
        <dbReference type="ARBA" id="ARBA00030592"/>
    </source>
</evidence>
<dbReference type="GO" id="GO:0005524">
    <property type="term" value="F:ATP binding"/>
    <property type="evidence" value="ECO:0007669"/>
    <property type="project" value="UniProtKB-KW"/>
</dbReference>
<evidence type="ECO:0000259" key="19">
    <source>
        <dbReference type="Pfam" id="PF02875"/>
    </source>
</evidence>
<dbReference type="InterPro" id="IPR001645">
    <property type="entry name" value="Folylpolyglutamate_synth"/>
</dbReference>
<keyword evidence="12 18" id="KW-0067">ATP-binding</keyword>
<keyword evidence="22" id="KW-1185">Reference proteome</keyword>
<dbReference type="GO" id="GO:0005737">
    <property type="term" value="C:cytoplasm"/>
    <property type="evidence" value="ECO:0007669"/>
    <property type="project" value="TreeGrafter"/>
</dbReference>
<evidence type="ECO:0000256" key="8">
    <source>
        <dbReference type="ARBA" id="ARBA00019357"/>
    </source>
</evidence>
<comment type="similarity">
    <text evidence="4 18">Belongs to the folylpolyglutamate synthase family.</text>
</comment>
<comment type="cofactor">
    <cofactor evidence="1">
        <name>Mg(2+)</name>
        <dbReference type="ChEBI" id="CHEBI:18420"/>
    </cofactor>
</comment>
<evidence type="ECO:0000313" key="21">
    <source>
        <dbReference type="EMBL" id="QFS44013.1"/>
    </source>
</evidence>
<keyword evidence="9 18" id="KW-0436">Ligase</keyword>
<dbReference type="EC" id="6.3.2.12" evidence="6"/>
<evidence type="ECO:0000256" key="7">
    <source>
        <dbReference type="ARBA" id="ARBA00013025"/>
    </source>
</evidence>
<sequence>MISPHPPSLNIDSVIQPLQRFGVHLGLDRILNLLANLGNPHHQVPVIHVAGTNGKGSVCAYLSSVLTEAGYRTGRYTSPHLVDWTERICLNEQPISSEELSQLLEKVQAVIRPEDESATQFEVITAAAWLYFAQQEVDVAVIEVGLGGRLDATNVCLKPLVTVITSISREHWQQLGPTVADIAREKAGILKRGCPVVVGALPPDAEKVVRSRALELQCPIFTPQPARQIATGWAEYETIQNSKLIKYPLPLAGQIQLANSALAIAALEILQQQGWQISEEAITNGMAKTKWPGRMQWVTWNKHKLLLDGAHNTAAAQVLRQYVDSLDAVNPKPVNWVMGMFSDKDHADIFSALLRPGDRLFLVPIPIESWPGRTSADLDYLANLAYNICPQLSDRQIHPDLFTALETATSTTDDLIVLCGSLYLVGDFLATAISISSLQ</sequence>
<dbReference type="PIRSF" id="PIRSF001563">
    <property type="entry name" value="Folylpolyglu_synth"/>
    <property type="match status" value="1"/>
</dbReference>
<dbReference type="InterPro" id="IPR013221">
    <property type="entry name" value="Mur_ligase_cen"/>
</dbReference>
<comment type="catalytic activity">
    <reaction evidence="17">
        <text>7,8-dihydropteroate + L-glutamate + ATP = 7,8-dihydrofolate + ADP + phosphate + H(+)</text>
        <dbReference type="Rhea" id="RHEA:23584"/>
        <dbReference type="ChEBI" id="CHEBI:15378"/>
        <dbReference type="ChEBI" id="CHEBI:17839"/>
        <dbReference type="ChEBI" id="CHEBI:29985"/>
        <dbReference type="ChEBI" id="CHEBI:30616"/>
        <dbReference type="ChEBI" id="CHEBI:43474"/>
        <dbReference type="ChEBI" id="CHEBI:57451"/>
        <dbReference type="ChEBI" id="CHEBI:456216"/>
        <dbReference type="EC" id="6.3.2.12"/>
    </reaction>
</comment>
<keyword evidence="14" id="KW-0289">Folate biosynthesis</keyword>
<feature type="domain" description="Mur ligase central" evidence="20">
    <location>
        <begin position="49"/>
        <end position="266"/>
    </location>
</feature>
<dbReference type="EC" id="6.3.2.17" evidence="7"/>
<evidence type="ECO:0000313" key="22">
    <source>
        <dbReference type="Proteomes" id="UP000326678"/>
    </source>
</evidence>
<dbReference type="GO" id="GO:0004326">
    <property type="term" value="F:tetrahydrofolylpolyglutamate synthase activity"/>
    <property type="evidence" value="ECO:0007669"/>
    <property type="project" value="UniProtKB-EC"/>
</dbReference>
<dbReference type="AlphaFoldDB" id="A0A5P8VUD2"/>